<reference evidence="1" key="1">
    <citation type="submission" date="2017-06" db="EMBL/GenBank/DDBJ databases">
        <title>Novel phages from South African skin metaviromes.</title>
        <authorList>
            <person name="van Zyl L.J."/>
            <person name="Abrahams Y."/>
            <person name="Stander E.A."/>
            <person name="Kirby B.M."/>
            <person name="Clavaud C."/>
            <person name="Farcet C."/>
            <person name="Breton L."/>
            <person name="Trindade M.I."/>
        </authorList>
    </citation>
    <scope>NUCLEOTIDE SEQUENCE</scope>
</reference>
<accession>A0A2H4J605</accession>
<evidence type="ECO:0000313" key="1">
    <source>
        <dbReference type="EMBL" id="ASN67738.1"/>
    </source>
</evidence>
<proteinExistence type="predicted"/>
<name>A0A2H4J605_9CAUD</name>
<organism evidence="1">
    <name type="scientific">uncultured Caudovirales phage</name>
    <dbReference type="NCBI Taxonomy" id="2100421"/>
    <lineage>
        <taxon>Viruses</taxon>
        <taxon>Duplodnaviria</taxon>
        <taxon>Heunggongvirae</taxon>
        <taxon>Uroviricota</taxon>
        <taxon>Caudoviricetes</taxon>
        <taxon>Peduoviridae</taxon>
        <taxon>Maltschvirus</taxon>
        <taxon>Maltschvirus maltsch</taxon>
    </lineage>
</organism>
<gene>
    <name evidence="1" type="ORF">7AX1_111</name>
</gene>
<protein>
    <submittedName>
        <fullName evidence="1">Uncharacterized protein</fullName>
    </submittedName>
</protein>
<dbReference type="EMBL" id="MF417868">
    <property type="protein sequence ID" value="ASN67738.1"/>
    <property type="molecule type" value="Genomic_DNA"/>
</dbReference>
<sequence length="58" mass="6904">MESEEQLKEYVNSLERIITDLEYLKLDTNGLINTVCLNKALEELDKVKRSYKYHLENL</sequence>